<feature type="transmembrane region" description="Helical" evidence="4">
    <location>
        <begin position="69"/>
        <end position="87"/>
    </location>
</feature>
<evidence type="ECO:0000256" key="1">
    <source>
        <dbReference type="ARBA" id="ARBA00001931"/>
    </source>
</evidence>
<protein>
    <submittedName>
        <fullName evidence="6">Membrane-bound PQQ-dependent dehydrogenase, glucose/quinate/shikimate family</fullName>
    </submittedName>
</protein>
<evidence type="ECO:0000313" key="6">
    <source>
        <dbReference type="EMBL" id="PRC15374.1"/>
    </source>
</evidence>
<dbReference type="GO" id="GO:0016020">
    <property type="term" value="C:membrane"/>
    <property type="evidence" value="ECO:0007669"/>
    <property type="project" value="InterPro"/>
</dbReference>
<dbReference type="AlphaFoldDB" id="A0A2S9EJ93"/>
<dbReference type="PANTHER" id="PTHR32303:SF4">
    <property type="entry name" value="QUINOPROTEIN GLUCOSE DEHYDROGENASE"/>
    <property type="match status" value="1"/>
</dbReference>
<evidence type="ECO:0000313" key="7">
    <source>
        <dbReference type="Proteomes" id="UP000238045"/>
    </source>
</evidence>
<dbReference type="InterPro" id="IPR011047">
    <property type="entry name" value="Quinoprotein_ADH-like_sf"/>
</dbReference>
<dbReference type="Proteomes" id="UP000238045">
    <property type="component" value="Unassembled WGS sequence"/>
</dbReference>
<feature type="transmembrane region" description="Helical" evidence="4">
    <location>
        <begin position="21"/>
        <end position="41"/>
    </location>
</feature>
<keyword evidence="4" id="KW-0472">Membrane</keyword>
<keyword evidence="4" id="KW-0812">Transmembrane</keyword>
<dbReference type="SMART" id="SM00564">
    <property type="entry name" value="PQQ"/>
    <property type="match status" value="4"/>
</dbReference>
<evidence type="ECO:0000259" key="5">
    <source>
        <dbReference type="Pfam" id="PF01011"/>
    </source>
</evidence>
<reference evidence="6 7" key="1">
    <citation type="submission" date="2017-09" db="EMBL/GenBank/DDBJ databases">
        <title>Genomic, metabolic, and phenotypic characteristics of bacterial isolates from the natural microbiome of the model nematode Caenorhabditis elegans.</title>
        <authorList>
            <person name="Zimmermann J."/>
            <person name="Obeng N."/>
            <person name="Yang W."/>
            <person name="Obeng O."/>
            <person name="Kissoyan K."/>
            <person name="Pees B."/>
            <person name="Dirksen P."/>
            <person name="Hoppner M."/>
            <person name="Franke A."/>
            <person name="Rosenstiel P."/>
            <person name="Leippe M."/>
            <person name="Dierking K."/>
            <person name="Kaleta C."/>
            <person name="Schulenburg H."/>
        </authorList>
    </citation>
    <scope>NUCLEOTIDE SEQUENCE [LARGE SCALE GENOMIC DNA]</scope>
    <source>
        <strain evidence="6 7">MYb117</strain>
    </source>
</reference>
<feature type="domain" description="Pyrrolo-quinoline quinone repeat" evidence="5">
    <location>
        <begin position="165"/>
        <end position="780"/>
    </location>
</feature>
<name>A0A2S9EJ93_9PSED</name>
<comment type="similarity">
    <text evidence="2">Belongs to the bacterial PQQ dehydrogenase family.</text>
</comment>
<keyword evidence="3" id="KW-0560">Oxidoreductase</keyword>
<dbReference type="InterPro" id="IPR002372">
    <property type="entry name" value="PQQ_rpt_dom"/>
</dbReference>
<dbReference type="SUPFAM" id="SSF50998">
    <property type="entry name" value="Quinoprotein alcohol dehydrogenase-like"/>
    <property type="match status" value="1"/>
</dbReference>
<sequence>MNTTPQSTPTQGGRLRLAARFLAVLVVLFAMALVIGGFWLISLGGSAYYGLAGIALLVAAVLLWRLKVAALYLVAAIWLLSLAWALWEVGLNAWGLVPRLVAISVVLLLVALVSRVRLKAVLTFAAVACVIFVVGATLTHSRHAYEPDAAPMASGESSVEQAPDWSHYGGDKNAQRYSPLAQITPQNVGKLERAFVFHTGDLPQGAARYSPEGTPLKIGNDLLMCSAKNILISVNAATGAENWRHDPGVPDQAIPHAAACRGVSVYTAPALAADAQCKTRVIEATLDARLIAVDVKTGMPCEDFGQNGQVDLWQDIGKKVPGWYAVTAPPTIVKGVVVTGAQVRDGQDEDAPSGVIRGFDAVTGKLAWAWDLANPDNLHGPAQGQTYTRGTPNMWAAGVADEQLGYVYLPLGNSSVDYYGSNRTDAENQYATSLVAVDVTTGKAVWHFQTIRHDVWDYDLGSQASLLDFPDKQGRKVPAILLPTKQGDIYILDRATGEPLTPVGQVRAPKGGSVEPQYIADSQPTSEWHTLRKAPLTEADMWGFSPIDQLMCRIQFRQAHYEGYLTPPSVDRPWIQYPGYNGGSDWGSVAIDPVRRLLIANYNDIPNLNQLVPRSEANAMGLQPIYAQAPVASAQKPAGSKAGKGEGGASVYPQVNAPYAIRVNAGWRNWGTGVPCSAPPYGNIRAISLDTGKTVWDEPLGTARRNGPFGIASHMPFNIGLPNNGGTVVTAGGLIFVGAATDNLFRAIDMKTGEVLWQDVLPAGGQSNPISYEVNGEQYVLIGATGHAFMETGVSDQIIAYKLKR</sequence>
<dbReference type="NCBIfam" id="TIGR03074">
    <property type="entry name" value="PQQ_membr_DH"/>
    <property type="match status" value="1"/>
</dbReference>
<proteinExistence type="inferred from homology"/>
<dbReference type="GO" id="GO:0008876">
    <property type="term" value="F:quinoprotein glucose dehydrogenase activity"/>
    <property type="evidence" value="ECO:0007669"/>
    <property type="project" value="TreeGrafter"/>
</dbReference>
<evidence type="ECO:0000256" key="3">
    <source>
        <dbReference type="ARBA" id="ARBA00023002"/>
    </source>
</evidence>
<accession>A0A2S9EJ93</accession>
<organism evidence="6 7">
    <name type="scientific">Pseudomonas poae</name>
    <dbReference type="NCBI Taxonomy" id="200451"/>
    <lineage>
        <taxon>Bacteria</taxon>
        <taxon>Pseudomonadati</taxon>
        <taxon>Pseudomonadota</taxon>
        <taxon>Gammaproteobacteria</taxon>
        <taxon>Pseudomonadales</taxon>
        <taxon>Pseudomonadaceae</taxon>
        <taxon>Pseudomonas</taxon>
    </lineage>
</organism>
<evidence type="ECO:0000256" key="4">
    <source>
        <dbReference type="SAM" id="Phobius"/>
    </source>
</evidence>
<feature type="transmembrane region" description="Helical" evidence="4">
    <location>
        <begin position="120"/>
        <end position="138"/>
    </location>
</feature>
<feature type="transmembrane region" description="Helical" evidence="4">
    <location>
        <begin position="47"/>
        <end position="64"/>
    </location>
</feature>
<dbReference type="PANTHER" id="PTHR32303">
    <property type="entry name" value="QUINOPROTEIN ALCOHOL DEHYDROGENASE (CYTOCHROME C)"/>
    <property type="match status" value="1"/>
</dbReference>
<dbReference type="Gene3D" id="2.140.10.10">
    <property type="entry name" value="Quinoprotein alcohol dehydrogenase-like superfamily"/>
    <property type="match status" value="2"/>
</dbReference>
<comment type="caution">
    <text evidence="6">The sequence shown here is derived from an EMBL/GenBank/DDBJ whole genome shotgun (WGS) entry which is preliminary data.</text>
</comment>
<keyword evidence="7" id="KW-1185">Reference proteome</keyword>
<feature type="transmembrane region" description="Helical" evidence="4">
    <location>
        <begin position="93"/>
        <end position="113"/>
    </location>
</feature>
<dbReference type="CDD" id="cd10280">
    <property type="entry name" value="PQQ_mGDH"/>
    <property type="match status" value="1"/>
</dbReference>
<dbReference type="InterPro" id="IPR017511">
    <property type="entry name" value="PQQ_mDH"/>
</dbReference>
<dbReference type="InterPro" id="IPR018391">
    <property type="entry name" value="PQQ_b-propeller_rpt"/>
</dbReference>
<dbReference type="Pfam" id="PF01011">
    <property type="entry name" value="PQQ"/>
    <property type="match status" value="1"/>
</dbReference>
<dbReference type="EMBL" id="PCQL01000019">
    <property type="protein sequence ID" value="PRC15374.1"/>
    <property type="molecule type" value="Genomic_DNA"/>
</dbReference>
<dbReference type="RefSeq" id="WP_105697967.1">
    <property type="nucleotide sequence ID" value="NZ_CP159260.1"/>
</dbReference>
<evidence type="ECO:0000256" key="2">
    <source>
        <dbReference type="ARBA" id="ARBA00008156"/>
    </source>
</evidence>
<gene>
    <name evidence="6" type="ORF">CQZ99_17845</name>
</gene>
<comment type="cofactor">
    <cofactor evidence="1">
        <name>pyrroloquinoline quinone</name>
        <dbReference type="ChEBI" id="CHEBI:58442"/>
    </cofactor>
</comment>
<dbReference type="GO" id="GO:0048038">
    <property type="term" value="F:quinone binding"/>
    <property type="evidence" value="ECO:0007669"/>
    <property type="project" value="InterPro"/>
</dbReference>
<keyword evidence="4" id="KW-1133">Transmembrane helix</keyword>